<dbReference type="InterPro" id="IPR038178">
    <property type="entry name" value="Kringle_sf"/>
</dbReference>
<dbReference type="AlphaFoldDB" id="A0A2P4SKP7"/>
<dbReference type="GO" id="GO:0005615">
    <property type="term" value="C:extracellular space"/>
    <property type="evidence" value="ECO:0007669"/>
    <property type="project" value="TreeGrafter"/>
</dbReference>
<evidence type="ECO:0000313" key="7">
    <source>
        <dbReference type="Proteomes" id="UP000237246"/>
    </source>
</evidence>
<dbReference type="PROSITE" id="PS50070">
    <property type="entry name" value="KRINGLE_2"/>
    <property type="match status" value="2"/>
</dbReference>
<evidence type="ECO:0000313" key="6">
    <source>
        <dbReference type="EMBL" id="POI24660.1"/>
    </source>
</evidence>
<organism evidence="6 7">
    <name type="scientific">Bambusicola thoracicus</name>
    <name type="common">Chinese bamboo-partridge</name>
    <name type="synonym">Perdix thoracica</name>
    <dbReference type="NCBI Taxonomy" id="9083"/>
    <lineage>
        <taxon>Eukaryota</taxon>
        <taxon>Metazoa</taxon>
        <taxon>Chordata</taxon>
        <taxon>Craniata</taxon>
        <taxon>Vertebrata</taxon>
        <taxon>Euteleostomi</taxon>
        <taxon>Archelosauria</taxon>
        <taxon>Archosauria</taxon>
        <taxon>Dinosauria</taxon>
        <taxon>Saurischia</taxon>
        <taxon>Theropoda</taxon>
        <taxon>Coelurosauria</taxon>
        <taxon>Aves</taxon>
        <taxon>Neognathae</taxon>
        <taxon>Galloanserae</taxon>
        <taxon>Galliformes</taxon>
        <taxon>Phasianidae</taxon>
        <taxon>Perdicinae</taxon>
        <taxon>Bambusicola</taxon>
    </lineage>
</organism>
<feature type="chain" id="PRO_5015195124" description="Kringle domain-containing protein" evidence="4">
    <location>
        <begin position="20"/>
        <end position="263"/>
    </location>
</feature>
<dbReference type="InterPro" id="IPR013806">
    <property type="entry name" value="Kringle-like"/>
</dbReference>
<accession>A0A2P4SKP7</accession>
<keyword evidence="7" id="KW-1185">Reference proteome</keyword>
<dbReference type="PRINTS" id="PR00018">
    <property type="entry name" value="KRINGLE"/>
</dbReference>
<dbReference type="SUPFAM" id="SSF57440">
    <property type="entry name" value="Kringle-like"/>
    <property type="match status" value="2"/>
</dbReference>
<dbReference type="CDD" id="cd00108">
    <property type="entry name" value="KR"/>
    <property type="match status" value="1"/>
</dbReference>
<feature type="signal peptide" evidence="4">
    <location>
        <begin position="1"/>
        <end position="19"/>
    </location>
</feature>
<dbReference type="OrthoDB" id="41905at2759"/>
<dbReference type="PANTHER" id="PTHR24261:SF7">
    <property type="entry name" value="KRINGLE DOMAIN-CONTAINING PROTEIN"/>
    <property type="match status" value="1"/>
</dbReference>
<dbReference type="GO" id="GO:0005102">
    <property type="term" value="F:signaling receptor binding"/>
    <property type="evidence" value="ECO:0007669"/>
    <property type="project" value="TreeGrafter"/>
</dbReference>
<protein>
    <recommendedName>
        <fullName evidence="5">Kringle domain-containing protein</fullName>
    </recommendedName>
</protein>
<comment type="caution">
    <text evidence="3">Lacks conserved residue(s) required for the propagation of feature annotation.</text>
</comment>
<dbReference type="InterPro" id="IPR050759">
    <property type="entry name" value="Serine_protease_kringle"/>
</dbReference>
<dbReference type="InterPro" id="IPR000001">
    <property type="entry name" value="Kringle"/>
</dbReference>
<evidence type="ECO:0000259" key="5">
    <source>
        <dbReference type="PROSITE" id="PS50070"/>
    </source>
</evidence>
<feature type="domain" description="Kringle" evidence="5">
    <location>
        <begin position="184"/>
        <end position="263"/>
    </location>
</feature>
<keyword evidence="1 3" id="KW-0420">Kringle</keyword>
<keyword evidence="2" id="KW-1015">Disulfide bond</keyword>
<evidence type="ECO:0000256" key="3">
    <source>
        <dbReference type="PROSITE-ProRule" id="PRU00121"/>
    </source>
</evidence>
<dbReference type="SUPFAM" id="SSF57414">
    <property type="entry name" value="Hairpin loop containing domain-like"/>
    <property type="match status" value="1"/>
</dbReference>
<sequence length="263" mass="30180">MGISKATLLLLFLLSSARAADEQSQSCGLSGAYWKYQKNNSLGFRTGTKWPAFANMPNGQKWGHLQQLLQKLLRKSTAVMKGDILDDYLRTDGVWILTRNKEFYSTNNEKECAEKCDAEINFNCSFTPEKHPRAELEENYCRNPDGDVRGPWCYTTDPATRFDYCNIPECEGQVMWTGEDPIVECMECNGEDYHGNVSRTESGLECQRWDAQEPHMHGFTLKQWVILSVVLPRSFLQCLGDPACNHPYCYSHPQQTHKLIFHF</sequence>
<dbReference type="SMART" id="SM00130">
    <property type="entry name" value="KR"/>
    <property type="match status" value="2"/>
</dbReference>
<proteinExistence type="predicted"/>
<dbReference type="InterPro" id="IPR018056">
    <property type="entry name" value="Kringle_CS"/>
</dbReference>
<dbReference type="PANTHER" id="PTHR24261">
    <property type="entry name" value="PLASMINOGEN-RELATED"/>
    <property type="match status" value="1"/>
</dbReference>
<comment type="caution">
    <text evidence="6">The sequence shown here is derived from an EMBL/GenBank/DDBJ whole genome shotgun (WGS) entry which is preliminary data.</text>
</comment>
<reference evidence="6 7" key="1">
    <citation type="submission" date="2018-01" db="EMBL/GenBank/DDBJ databases">
        <title>Comparison of the Chinese Bamboo Partridge and Red Junglefowl genome sequences highlights the importance of demography in genome evolution.</title>
        <authorList>
            <person name="Tiley G.P."/>
            <person name="Kimball R.T."/>
            <person name="Braun E.L."/>
            <person name="Burleigh J.G."/>
        </authorList>
    </citation>
    <scope>NUCLEOTIDE SEQUENCE [LARGE SCALE GENOMIC DNA]</scope>
    <source>
        <strain evidence="6">RTK389</strain>
        <tissue evidence="6">Blood</tissue>
    </source>
</reference>
<feature type="domain" description="Kringle" evidence="5">
    <location>
        <begin position="105"/>
        <end position="170"/>
    </location>
</feature>
<gene>
    <name evidence="6" type="ORF">CIB84_011590</name>
</gene>
<keyword evidence="4" id="KW-0732">Signal</keyword>
<dbReference type="Proteomes" id="UP000237246">
    <property type="component" value="Unassembled WGS sequence"/>
</dbReference>
<evidence type="ECO:0000256" key="2">
    <source>
        <dbReference type="ARBA" id="ARBA00023157"/>
    </source>
</evidence>
<dbReference type="EMBL" id="PPHD01039347">
    <property type="protein sequence ID" value="POI24660.1"/>
    <property type="molecule type" value="Genomic_DNA"/>
</dbReference>
<dbReference type="Pfam" id="PF00051">
    <property type="entry name" value="Kringle"/>
    <property type="match status" value="2"/>
</dbReference>
<evidence type="ECO:0000256" key="4">
    <source>
        <dbReference type="SAM" id="SignalP"/>
    </source>
</evidence>
<dbReference type="PROSITE" id="PS00021">
    <property type="entry name" value="KRINGLE_1"/>
    <property type="match status" value="1"/>
</dbReference>
<dbReference type="GO" id="GO:0004175">
    <property type="term" value="F:endopeptidase activity"/>
    <property type="evidence" value="ECO:0007669"/>
    <property type="project" value="TreeGrafter"/>
</dbReference>
<name>A0A2P4SKP7_BAMTH</name>
<evidence type="ECO:0000256" key="1">
    <source>
        <dbReference type="ARBA" id="ARBA00022572"/>
    </source>
</evidence>
<dbReference type="Gene3D" id="2.40.20.10">
    <property type="entry name" value="Plasminogen Kringle 4"/>
    <property type="match status" value="2"/>
</dbReference>